<keyword evidence="5" id="KW-0460">Magnesium</keyword>
<dbReference type="GO" id="GO:0003964">
    <property type="term" value="F:RNA-directed DNA polymerase activity"/>
    <property type="evidence" value="ECO:0007669"/>
    <property type="project" value="UniProtKB-KW"/>
</dbReference>
<evidence type="ECO:0000313" key="11">
    <source>
        <dbReference type="EMBL" id="MDO5975023.1"/>
    </source>
</evidence>
<dbReference type="PROSITE" id="PS50878">
    <property type="entry name" value="RT_POL"/>
    <property type="match status" value="1"/>
</dbReference>
<dbReference type="Pfam" id="PF00078">
    <property type="entry name" value="RVT_1"/>
    <property type="match status" value="1"/>
</dbReference>
<keyword evidence="7" id="KW-0051">Antiviral defense</keyword>
<dbReference type="PRINTS" id="PR00866">
    <property type="entry name" value="RNADNAPOLMS"/>
</dbReference>
<evidence type="ECO:0000256" key="3">
    <source>
        <dbReference type="ARBA" id="ARBA00022695"/>
    </source>
</evidence>
<evidence type="ECO:0000256" key="1">
    <source>
        <dbReference type="ARBA" id="ARBA00012493"/>
    </source>
</evidence>
<dbReference type="InterPro" id="IPR000477">
    <property type="entry name" value="RT_dom"/>
</dbReference>
<evidence type="ECO:0000256" key="7">
    <source>
        <dbReference type="ARBA" id="ARBA00023118"/>
    </source>
</evidence>
<evidence type="ECO:0000256" key="6">
    <source>
        <dbReference type="ARBA" id="ARBA00022918"/>
    </source>
</evidence>
<reference evidence="11" key="1">
    <citation type="submission" date="2023-07" db="EMBL/GenBank/DDBJ databases">
        <title>Two novel species in the genus Flavivirga.</title>
        <authorList>
            <person name="Kwon K."/>
        </authorList>
    </citation>
    <scope>NUCLEOTIDE SEQUENCE</scope>
    <source>
        <strain evidence="11">KACC 14158</strain>
    </source>
</reference>
<dbReference type="RefSeq" id="WP_303302191.1">
    <property type="nucleotide sequence ID" value="NZ_BAABDA010000035.1"/>
</dbReference>
<keyword evidence="2 11" id="KW-0808">Transferase</keyword>
<dbReference type="NCBIfam" id="TIGR04416">
    <property type="entry name" value="group_II_RT_mat"/>
    <property type="match status" value="1"/>
</dbReference>
<evidence type="ECO:0000256" key="9">
    <source>
        <dbReference type="ARBA" id="ARBA00048173"/>
    </source>
</evidence>
<name>A0ABT8WPG8_9FLAO</name>
<accession>A0ABT8WPG8</accession>
<proteinExistence type="inferred from homology"/>
<dbReference type="InterPro" id="IPR051083">
    <property type="entry name" value="GrpII_Intron_Splice-Mob/Def"/>
</dbReference>
<dbReference type="Gene3D" id="3.30.70.270">
    <property type="match status" value="1"/>
</dbReference>
<feature type="domain" description="Reverse transcriptase" evidence="10">
    <location>
        <begin position="54"/>
        <end position="294"/>
    </location>
</feature>
<protein>
    <recommendedName>
        <fullName evidence="1">RNA-directed DNA polymerase</fullName>
        <ecNumber evidence="1">2.7.7.49</ecNumber>
    </recommendedName>
</protein>
<comment type="similarity">
    <text evidence="8">Belongs to the bacterial reverse transcriptase family.</text>
</comment>
<keyword evidence="3 11" id="KW-0548">Nucleotidyltransferase</keyword>
<dbReference type="Pfam" id="PF08388">
    <property type="entry name" value="GIIM"/>
    <property type="match status" value="1"/>
</dbReference>
<gene>
    <name evidence="11" type="primary">ltrA</name>
    <name evidence="11" type="ORF">Q4Q40_12560</name>
</gene>
<dbReference type="InterPro" id="IPR013597">
    <property type="entry name" value="Mat_intron_G2"/>
</dbReference>
<dbReference type="CDD" id="cd01651">
    <property type="entry name" value="RT_G2_intron"/>
    <property type="match status" value="1"/>
</dbReference>
<evidence type="ECO:0000313" key="12">
    <source>
        <dbReference type="Proteomes" id="UP001176806"/>
    </source>
</evidence>
<organism evidence="11 12">
    <name type="scientific">Flavivirga jejuensis</name>
    <dbReference type="NCBI Taxonomy" id="870487"/>
    <lineage>
        <taxon>Bacteria</taxon>
        <taxon>Pseudomonadati</taxon>
        <taxon>Bacteroidota</taxon>
        <taxon>Flavobacteriia</taxon>
        <taxon>Flavobacteriales</taxon>
        <taxon>Flavobacteriaceae</taxon>
        <taxon>Flavivirga</taxon>
    </lineage>
</organism>
<dbReference type="SUPFAM" id="SSF56672">
    <property type="entry name" value="DNA/RNA polymerases"/>
    <property type="match status" value="1"/>
</dbReference>
<keyword evidence="4" id="KW-0479">Metal-binding</keyword>
<dbReference type="EC" id="2.7.7.49" evidence="1"/>
<evidence type="ECO:0000256" key="2">
    <source>
        <dbReference type="ARBA" id="ARBA00022679"/>
    </source>
</evidence>
<dbReference type="InterPro" id="IPR000123">
    <property type="entry name" value="Reverse_transcriptase_msDNA"/>
</dbReference>
<dbReference type="PANTHER" id="PTHR34047">
    <property type="entry name" value="NUCLEAR INTRON MATURASE 1, MITOCHONDRIAL-RELATED"/>
    <property type="match status" value="1"/>
</dbReference>
<dbReference type="InterPro" id="IPR043502">
    <property type="entry name" value="DNA/RNA_pol_sf"/>
</dbReference>
<dbReference type="InterPro" id="IPR043128">
    <property type="entry name" value="Rev_trsase/Diguanyl_cyclase"/>
</dbReference>
<comment type="catalytic activity">
    <reaction evidence="9">
        <text>DNA(n) + a 2'-deoxyribonucleoside 5'-triphosphate = DNA(n+1) + diphosphate</text>
        <dbReference type="Rhea" id="RHEA:22508"/>
        <dbReference type="Rhea" id="RHEA-COMP:17339"/>
        <dbReference type="Rhea" id="RHEA-COMP:17340"/>
        <dbReference type="ChEBI" id="CHEBI:33019"/>
        <dbReference type="ChEBI" id="CHEBI:61560"/>
        <dbReference type="ChEBI" id="CHEBI:173112"/>
        <dbReference type="EC" id="2.7.7.49"/>
    </reaction>
</comment>
<dbReference type="InterPro" id="IPR030931">
    <property type="entry name" value="Group_II_RT_mat"/>
</dbReference>
<dbReference type="Proteomes" id="UP001176806">
    <property type="component" value="Unassembled WGS sequence"/>
</dbReference>
<comment type="caution">
    <text evidence="11">The sequence shown here is derived from an EMBL/GenBank/DDBJ whole genome shotgun (WGS) entry which is preliminary data.</text>
</comment>
<sequence>MSRIFKEKSKPLPISKEMVSRAFKRVKSNKGVGGVDGLSLKDYEEDLSNNLYKLWNRLASGSYFPPAVKEVEIPKDNGKYRKLGIPTIADRTAQQVIKDLIETELEQHFHESSYGYRPLRSSHQALQSVKENVRKYAWVIDLDIKNFFNNVNHEKLLMALDRHIEEKWVKMYISRWLTAPVLKQNGDLEERNGKGTPQGGVVSPLLSNLYLHYAFDLWMEKEFTRLSFVRYADDMIIHCHSEEQAHYVLDKVQTRLRACDLELHPEKTTIVYCKDYRRVEKGNPTKFEFLGFSFRPESKASNRGGMFLGYDCTISKKKYSKIIQKFKDMELHRWSGATIESIAYELNPYIRGWMHYYEKFRKGSLKNVFHRLHNRLEKWILNKYKRFKRSRKRAFEYLKNIHKTQPYLFYHWKVGYAFV</sequence>
<keyword evidence="6 11" id="KW-0695">RNA-directed DNA polymerase</keyword>
<keyword evidence="12" id="KW-1185">Reference proteome</keyword>
<evidence type="ECO:0000256" key="5">
    <source>
        <dbReference type="ARBA" id="ARBA00022842"/>
    </source>
</evidence>
<evidence type="ECO:0000256" key="4">
    <source>
        <dbReference type="ARBA" id="ARBA00022723"/>
    </source>
</evidence>
<evidence type="ECO:0000256" key="8">
    <source>
        <dbReference type="ARBA" id="ARBA00034120"/>
    </source>
</evidence>
<dbReference type="PANTHER" id="PTHR34047:SF3">
    <property type="entry name" value="BLR2052 PROTEIN"/>
    <property type="match status" value="1"/>
</dbReference>
<evidence type="ECO:0000259" key="10">
    <source>
        <dbReference type="PROSITE" id="PS50878"/>
    </source>
</evidence>
<dbReference type="EMBL" id="JAUOEL010000004">
    <property type="protein sequence ID" value="MDO5975023.1"/>
    <property type="molecule type" value="Genomic_DNA"/>
</dbReference>